<keyword evidence="5 7" id="KW-0057">Aromatic amino acid biosynthesis</keyword>
<proteinExistence type="inferred from homology"/>
<evidence type="ECO:0000256" key="1">
    <source>
        <dbReference type="ARBA" id="ARBA00004811"/>
    </source>
</evidence>
<sequence length="437" mass="47939">MKQNIILHKNSKTVNTTIQLTGSKSECNRALVIEALSQGRVKVTNVSDAADAVLLANILRNQESGVRNQEVVTAADEPATENSQLATEVNIGPAGTAMRFLTAYFSLEPGEVLLTGSERMKQRPIGILVDALRTLGADITYAEQEGYPPLHIKGGFEQRTDTVSIKGNISSQYITALLLIAARLPQGLKLEIEGELTSRPYVEMTLSMLQQAGIQHEWEGNTISIGNQPFSETSIWVEPDWSAASYWYAIAALSDEAELFLPGLTAYSLQGDSVITEIMANFGITSQFKDGGVYLKKEPKALGRKDFNLIKCPDLAQTVIVVCAALGHEATFTGLETLKIKETDRIAALQNELGKMGVKLVEKDEVYTLDCSGKFIPEKMTIATYDDHRMAMAFAPLALVIPELEIEDYMVVEKSYPAYWDDLQKAGFSLSQPFTKA</sequence>
<feature type="binding site" evidence="7">
    <location>
        <position position="24"/>
    </location>
    <ligand>
        <name>3-phosphoshikimate</name>
        <dbReference type="ChEBI" id="CHEBI:145989"/>
    </ligand>
</feature>
<feature type="binding site" evidence="7">
    <location>
        <position position="170"/>
    </location>
    <ligand>
        <name>3-phosphoshikimate</name>
        <dbReference type="ChEBI" id="CHEBI:145989"/>
    </ligand>
</feature>
<organism evidence="9 10">
    <name type="scientific">Mucilaginibacter straminoryzae</name>
    <dbReference type="NCBI Taxonomy" id="2932774"/>
    <lineage>
        <taxon>Bacteria</taxon>
        <taxon>Pseudomonadati</taxon>
        <taxon>Bacteroidota</taxon>
        <taxon>Sphingobacteriia</taxon>
        <taxon>Sphingobacteriales</taxon>
        <taxon>Sphingobacteriaceae</taxon>
        <taxon>Mucilaginibacter</taxon>
    </lineage>
</organism>
<comment type="catalytic activity">
    <reaction evidence="6">
        <text>3-phosphoshikimate + phosphoenolpyruvate = 5-O-(1-carboxyvinyl)-3-phosphoshikimate + phosphate</text>
        <dbReference type="Rhea" id="RHEA:21256"/>
        <dbReference type="ChEBI" id="CHEBI:43474"/>
        <dbReference type="ChEBI" id="CHEBI:57701"/>
        <dbReference type="ChEBI" id="CHEBI:58702"/>
        <dbReference type="ChEBI" id="CHEBI:145989"/>
        <dbReference type="EC" id="2.5.1.19"/>
    </reaction>
    <physiologicalReaction direction="left-to-right" evidence="6">
        <dbReference type="Rhea" id="RHEA:21257"/>
    </physiologicalReaction>
</comment>
<keyword evidence="7" id="KW-0963">Cytoplasm</keyword>
<dbReference type="PROSITE" id="PS00885">
    <property type="entry name" value="EPSP_SYNTHASE_2"/>
    <property type="match status" value="1"/>
</dbReference>
<dbReference type="InterPro" id="IPR036968">
    <property type="entry name" value="Enolpyruvate_Tfrase_sf"/>
</dbReference>
<dbReference type="CDD" id="cd01556">
    <property type="entry name" value="EPSP_synthase"/>
    <property type="match status" value="1"/>
</dbReference>
<feature type="binding site" evidence="7">
    <location>
        <position position="171"/>
    </location>
    <ligand>
        <name>3-phosphoshikimate</name>
        <dbReference type="ChEBI" id="CHEBI:145989"/>
    </ligand>
</feature>
<dbReference type="GO" id="GO:0009423">
    <property type="term" value="P:chorismate biosynthetic process"/>
    <property type="evidence" value="ECO:0007669"/>
    <property type="project" value="UniProtKB-UniRule"/>
</dbReference>
<dbReference type="EMBL" id="JALJEJ010000002">
    <property type="protein sequence ID" value="MCJ8209081.1"/>
    <property type="molecule type" value="Genomic_DNA"/>
</dbReference>
<feature type="binding site" evidence="7">
    <location>
        <position position="345"/>
    </location>
    <ligand>
        <name>phosphoenolpyruvate</name>
        <dbReference type="ChEBI" id="CHEBI:58702"/>
    </ligand>
</feature>
<comment type="function">
    <text evidence="7">Catalyzes the transfer of the enolpyruvyl moiety of phosphoenolpyruvate (PEP) to the 5-hydroxyl of shikimate-3-phosphate (S3P) to produce enolpyruvyl shikimate-3-phosphate and inorganic phosphate.</text>
</comment>
<evidence type="ECO:0000256" key="6">
    <source>
        <dbReference type="ARBA" id="ARBA00044633"/>
    </source>
</evidence>
<feature type="binding site" evidence="7">
    <location>
        <position position="24"/>
    </location>
    <ligand>
        <name>phosphoenolpyruvate</name>
        <dbReference type="ChEBI" id="CHEBI:58702"/>
    </ligand>
</feature>
<dbReference type="HAMAP" id="MF_00210">
    <property type="entry name" value="EPSP_synth"/>
    <property type="match status" value="1"/>
</dbReference>
<feature type="binding site" evidence="7">
    <location>
        <position position="25"/>
    </location>
    <ligand>
        <name>3-phosphoshikimate</name>
        <dbReference type="ChEBI" id="CHEBI:145989"/>
    </ligand>
</feature>
<evidence type="ECO:0000256" key="3">
    <source>
        <dbReference type="ARBA" id="ARBA00022605"/>
    </source>
</evidence>
<evidence type="ECO:0000256" key="4">
    <source>
        <dbReference type="ARBA" id="ARBA00022679"/>
    </source>
</evidence>
<evidence type="ECO:0000259" key="8">
    <source>
        <dbReference type="Pfam" id="PF00275"/>
    </source>
</evidence>
<comment type="pathway">
    <text evidence="1 7">Metabolic intermediate biosynthesis; chorismate biosynthesis; chorismate from D-erythrose 4-phosphate and phosphoenolpyruvate: step 6/7.</text>
</comment>
<dbReference type="InterPro" id="IPR023193">
    <property type="entry name" value="EPSP_synthase_CS"/>
</dbReference>
<accession>A0A9X1X1H9</accession>
<comment type="similarity">
    <text evidence="2 7">Belongs to the EPSP synthase family.</text>
</comment>
<dbReference type="InterPro" id="IPR013792">
    <property type="entry name" value="RNA3'P_cycl/enolpyr_Trfase_a/b"/>
</dbReference>
<reference evidence="9" key="1">
    <citation type="submission" date="2022-04" db="EMBL/GenBank/DDBJ databases">
        <title>Mucilaginibacter sp. RS28 isolated from freshwater.</title>
        <authorList>
            <person name="Ko S.-R."/>
        </authorList>
    </citation>
    <scope>NUCLEOTIDE SEQUENCE</scope>
    <source>
        <strain evidence="9">RS28</strain>
    </source>
</reference>
<dbReference type="GO" id="GO:0008652">
    <property type="term" value="P:amino acid biosynthetic process"/>
    <property type="evidence" value="ECO:0007669"/>
    <property type="project" value="UniProtKB-KW"/>
</dbReference>
<evidence type="ECO:0000256" key="5">
    <source>
        <dbReference type="ARBA" id="ARBA00023141"/>
    </source>
</evidence>
<comment type="subcellular location">
    <subcellularLocation>
        <location evidence="7">Cytoplasm</location>
    </subcellularLocation>
</comment>
<dbReference type="PANTHER" id="PTHR21090">
    <property type="entry name" value="AROM/DEHYDROQUINATE SYNTHASE"/>
    <property type="match status" value="1"/>
</dbReference>
<feature type="active site" description="Proton acceptor" evidence="7">
    <location>
        <position position="314"/>
    </location>
</feature>
<dbReference type="AlphaFoldDB" id="A0A9X1X1H9"/>
<name>A0A9X1X1H9_9SPHI</name>
<feature type="binding site" evidence="7">
    <location>
        <position position="198"/>
    </location>
    <ligand>
        <name>3-phosphoshikimate</name>
        <dbReference type="ChEBI" id="CHEBI:145989"/>
    </ligand>
</feature>
<feature type="binding site" evidence="7">
    <location>
        <position position="314"/>
    </location>
    <ligand>
        <name>3-phosphoshikimate</name>
        <dbReference type="ChEBI" id="CHEBI:145989"/>
    </ligand>
</feature>
<dbReference type="PIRSF" id="PIRSF000505">
    <property type="entry name" value="EPSPS"/>
    <property type="match status" value="1"/>
</dbReference>
<comment type="subunit">
    <text evidence="7">Monomer.</text>
</comment>
<dbReference type="Proteomes" id="UP001139450">
    <property type="component" value="Unassembled WGS sequence"/>
</dbReference>
<feature type="binding site" evidence="7">
    <location>
        <position position="414"/>
    </location>
    <ligand>
        <name>phosphoenolpyruvate</name>
        <dbReference type="ChEBI" id="CHEBI:58702"/>
    </ligand>
</feature>
<feature type="binding site" evidence="7">
    <location>
        <position position="95"/>
    </location>
    <ligand>
        <name>phosphoenolpyruvate</name>
        <dbReference type="ChEBI" id="CHEBI:58702"/>
    </ligand>
</feature>
<evidence type="ECO:0000256" key="7">
    <source>
        <dbReference type="HAMAP-Rule" id="MF_00210"/>
    </source>
</evidence>
<keyword evidence="4 7" id="KW-0808">Transferase</keyword>
<dbReference type="InterPro" id="IPR001986">
    <property type="entry name" value="Enolpyruvate_Tfrase_dom"/>
</dbReference>
<evidence type="ECO:0000313" key="10">
    <source>
        <dbReference type="Proteomes" id="UP001139450"/>
    </source>
</evidence>
<dbReference type="RefSeq" id="WP_245128915.1">
    <property type="nucleotide sequence ID" value="NZ_JALJEJ010000002.1"/>
</dbReference>
<feature type="binding site" evidence="7">
    <location>
        <position position="172"/>
    </location>
    <ligand>
        <name>3-phosphoshikimate</name>
        <dbReference type="ChEBI" id="CHEBI:145989"/>
    </ligand>
</feature>
<feature type="binding site" evidence="7">
    <location>
        <position position="29"/>
    </location>
    <ligand>
        <name>3-phosphoshikimate</name>
        <dbReference type="ChEBI" id="CHEBI:145989"/>
    </ligand>
</feature>
<dbReference type="PANTHER" id="PTHR21090:SF5">
    <property type="entry name" value="PENTAFUNCTIONAL AROM POLYPEPTIDE"/>
    <property type="match status" value="1"/>
</dbReference>
<keyword evidence="3 7" id="KW-0028">Amino-acid biosynthesis</keyword>
<dbReference type="Pfam" id="PF00275">
    <property type="entry name" value="EPSP_synthase"/>
    <property type="match status" value="1"/>
</dbReference>
<feature type="binding site" evidence="7">
    <location>
        <position position="341"/>
    </location>
    <ligand>
        <name>3-phosphoshikimate</name>
        <dbReference type="ChEBI" id="CHEBI:145989"/>
    </ligand>
</feature>
<dbReference type="SUPFAM" id="SSF55205">
    <property type="entry name" value="EPT/RTPC-like"/>
    <property type="match status" value="1"/>
</dbReference>
<keyword evidence="10" id="KW-1185">Reference proteome</keyword>
<dbReference type="EC" id="2.5.1.19" evidence="7"/>
<evidence type="ECO:0000313" key="9">
    <source>
        <dbReference type="EMBL" id="MCJ8209081.1"/>
    </source>
</evidence>
<feature type="binding site" evidence="7">
    <location>
        <position position="389"/>
    </location>
    <ligand>
        <name>phosphoenolpyruvate</name>
        <dbReference type="ChEBI" id="CHEBI:58702"/>
    </ligand>
</feature>
<dbReference type="NCBIfam" id="TIGR01356">
    <property type="entry name" value="aroA"/>
    <property type="match status" value="1"/>
</dbReference>
<feature type="domain" description="Enolpyruvate transferase" evidence="8">
    <location>
        <begin position="10"/>
        <end position="423"/>
    </location>
</feature>
<protein>
    <recommendedName>
        <fullName evidence="7">3-phosphoshikimate 1-carboxyvinyltransferase</fullName>
        <ecNumber evidence="7">2.5.1.19</ecNumber>
    </recommendedName>
    <alternativeName>
        <fullName evidence="7">5-enolpyruvylshikimate-3-phosphate synthase</fullName>
        <shortName evidence="7">EPSP synthase</shortName>
        <shortName evidence="7">EPSPS</shortName>
    </alternativeName>
</protein>
<gene>
    <name evidence="7 9" type="primary">aroA</name>
    <name evidence="9" type="ORF">MUY27_05125</name>
</gene>
<feature type="binding site" evidence="7">
    <location>
        <position position="172"/>
    </location>
    <ligand>
        <name>phosphoenolpyruvate</name>
        <dbReference type="ChEBI" id="CHEBI:58702"/>
    </ligand>
</feature>
<dbReference type="GO" id="GO:0009073">
    <property type="term" value="P:aromatic amino acid family biosynthetic process"/>
    <property type="evidence" value="ECO:0007669"/>
    <property type="project" value="UniProtKB-KW"/>
</dbReference>
<feature type="binding site" evidence="7">
    <location>
        <position position="123"/>
    </location>
    <ligand>
        <name>phosphoenolpyruvate</name>
        <dbReference type="ChEBI" id="CHEBI:58702"/>
    </ligand>
</feature>
<comment type="caution">
    <text evidence="9">The sequence shown here is derived from an EMBL/GenBank/DDBJ whole genome shotgun (WGS) entry which is preliminary data.</text>
</comment>
<comment type="caution">
    <text evidence="7">Lacks conserved residue(s) required for the propagation of feature annotation.</text>
</comment>
<evidence type="ECO:0000256" key="2">
    <source>
        <dbReference type="ARBA" id="ARBA00009948"/>
    </source>
</evidence>
<dbReference type="Gene3D" id="3.65.10.10">
    <property type="entry name" value="Enolpyruvate transferase domain"/>
    <property type="match status" value="2"/>
</dbReference>
<dbReference type="InterPro" id="IPR006264">
    <property type="entry name" value="EPSP_synthase"/>
</dbReference>
<dbReference type="GO" id="GO:0003866">
    <property type="term" value="F:3-phosphoshikimate 1-carboxyvinyltransferase activity"/>
    <property type="evidence" value="ECO:0007669"/>
    <property type="project" value="UniProtKB-UniRule"/>
</dbReference>
<dbReference type="GO" id="GO:0005737">
    <property type="term" value="C:cytoplasm"/>
    <property type="evidence" value="ECO:0007669"/>
    <property type="project" value="UniProtKB-SubCell"/>
</dbReference>